<dbReference type="GeneID" id="114447526"/>
<evidence type="ECO:0000256" key="3">
    <source>
        <dbReference type="ARBA" id="ARBA00022475"/>
    </source>
</evidence>
<dbReference type="InterPro" id="IPR037193">
    <property type="entry name" value="GDNF_alpha"/>
</dbReference>
<keyword evidence="3" id="KW-1003">Cell membrane</keyword>
<gene>
    <name evidence="12" type="primary">gfral</name>
</gene>
<organism evidence="11 12">
    <name type="scientific">Parambassis ranga</name>
    <name type="common">Indian glassy fish</name>
    <dbReference type="NCBI Taxonomy" id="210632"/>
    <lineage>
        <taxon>Eukaryota</taxon>
        <taxon>Metazoa</taxon>
        <taxon>Chordata</taxon>
        <taxon>Craniata</taxon>
        <taxon>Vertebrata</taxon>
        <taxon>Euteleostomi</taxon>
        <taxon>Actinopterygii</taxon>
        <taxon>Neopterygii</taxon>
        <taxon>Teleostei</taxon>
        <taxon>Neoteleostei</taxon>
        <taxon>Acanthomorphata</taxon>
        <taxon>Ovalentaria</taxon>
        <taxon>Ambassidae</taxon>
        <taxon>Parambassis</taxon>
    </lineage>
</organism>
<comment type="subcellular location">
    <subcellularLocation>
        <location evidence="1">Cell membrane</location>
    </subcellularLocation>
</comment>
<evidence type="ECO:0000256" key="6">
    <source>
        <dbReference type="ARBA" id="ARBA00023170"/>
    </source>
</evidence>
<dbReference type="SUPFAM" id="SSF110035">
    <property type="entry name" value="GDNF receptor-like"/>
    <property type="match status" value="2"/>
</dbReference>
<evidence type="ECO:0000256" key="4">
    <source>
        <dbReference type="ARBA" id="ARBA00022729"/>
    </source>
</evidence>
<protein>
    <submittedName>
        <fullName evidence="12">GDNF family receptor alpha-like isoform X1</fullName>
    </submittedName>
</protein>
<dbReference type="AlphaFoldDB" id="A0A6P7JS04"/>
<dbReference type="Proteomes" id="UP000515145">
    <property type="component" value="Chromosome 15"/>
</dbReference>
<feature type="transmembrane region" description="Helical" evidence="8">
    <location>
        <begin position="344"/>
        <end position="370"/>
    </location>
</feature>
<dbReference type="GO" id="GO:0007169">
    <property type="term" value="P:cell surface receptor protein tyrosine kinase signaling pathway"/>
    <property type="evidence" value="ECO:0007669"/>
    <property type="project" value="UniProtKB-ARBA"/>
</dbReference>
<evidence type="ECO:0000256" key="5">
    <source>
        <dbReference type="ARBA" id="ARBA00023136"/>
    </source>
</evidence>
<dbReference type="PANTHER" id="PTHR10269:SF1">
    <property type="entry name" value="GDNF FAMILY RECEPTOR ALPHA-LIKE"/>
    <property type="match status" value="1"/>
</dbReference>
<dbReference type="GO" id="GO:0038023">
    <property type="term" value="F:signaling receptor activity"/>
    <property type="evidence" value="ECO:0007669"/>
    <property type="project" value="InterPro"/>
</dbReference>
<evidence type="ECO:0000313" key="12">
    <source>
        <dbReference type="RefSeq" id="XP_028279648.1"/>
    </source>
</evidence>
<dbReference type="RefSeq" id="XP_028279648.1">
    <property type="nucleotide sequence ID" value="XM_028423847.1"/>
</dbReference>
<dbReference type="PANTHER" id="PTHR10269">
    <property type="entry name" value="GDNF RECEPTOR ALPHA"/>
    <property type="match status" value="1"/>
</dbReference>
<name>A0A6P7JS04_9TELE</name>
<evidence type="ECO:0000256" key="7">
    <source>
        <dbReference type="ARBA" id="ARBA00023180"/>
    </source>
</evidence>
<feature type="domain" description="GDNF/GAS1" evidence="10">
    <location>
        <begin position="215"/>
        <end position="313"/>
    </location>
</feature>
<dbReference type="InterPro" id="IPR016017">
    <property type="entry name" value="GDNF/GAS1"/>
</dbReference>
<dbReference type="GO" id="GO:0007399">
    <property type="term" value="P:nervous system development"/>
    <property type="evidence" value="ECO:0007669"/>
    <property type="project" value="TreeGrafter"/>
</dbReference>
<proteinExistence type="inferred from homology"/>
<dbReference type="GO" id="GO:0009897">
    <property type="term" value="C:external side of plasma membrane"/>
    <property type="evidence" value="ECO:0007669"/>
    <property type="project" value="TreeGrafter"/>
</dbReference>
<dbReference type="InterPro" id="IPR003438">
    <property type="entry name" value="GDNF_rcpt"/>
</dbReference>
<keyword evidence="8" id="KW-1133">Transmembrane helix</keyword>
<evidence type="ECO:0000256" key="1">
    <source>
        <dbReference type="ARBA" id="ARBA00004236"/>
    </source>
</evidence>
<keyword evidence="5 8" id="KW-0472">Membrane</keyword>
<keyword evidence="4 9" id="KW-0732">Signal</keyword>
<keyword evidence="8" id="KW-0812">Transmembrane</keyword>
<sequence length="392" mass="43303">MQLIHLEVILGTVITQISSISVSSSASDCLEAVNTCMSDLCKTEQALNSGICGDEGCQIKGSEVCNMTIHTALDRFPSLQGCVCAWEEELCGSIQELATQCLQKPAVQQKRSTLMDWQSSTLTDYEGAGSCSDQIRVCVNDAICNRLLAPVLQACMPEQCDSERCQRVTQHFYGSMPQNMAEMLVMCECEASDQSCLQMKTGLQSGTCGDETWICQEAINRCVKESNCRHLLKTFQVKCWSSEDVQCSDSSLQTDEGFTLMDPILIRGTDAECKLAFLATLGTVLHHPCTCTGVYADDLRTCSRIHDVLHNRSHFMTSWKSSSGPSKASEISESQHVSTGPREYLLYTFAAVLLVGVVILMPLAVVSKIWMLRRSDRTKFHQLQKSNCVVIH</sequence>
<keyword evidence="7" id="KW-0325">Glycoprotein</keyword>
<comment type="similarity">
    <text evidence="2">Belongs to the GDNFR family.</text>
</comment>
<evidence type="ECO:0000313" key="11">
    <source>
        <dbReference type="Proteomes" id="UP000515145"/>
    </source>
</evidence>
<accession>A0A6P7JS04</accession>
<dbReference type="Pfam" id="PF02351">
    <property type="entry name" value="GDNF"/>
    <property type="match status" value="2"/>
</dbReference>
<dbReference type="GO" id="GO:0043235">
    <property type="term" value="C:receptor complex"/>
    <property type="evidence" value="ECO:0007669"/>
    <property type="project" value="TreeGrafter"/>
</dbReference>
<evidence type="ECO:0000256" key="9">
    <source>
        <dbReference type="SAM" id="SignalP"/>
    </source>
</evidence>
<dbReference type="CTD" id="389400"/>
<keyword evidence="11" id="KW-1185">Reference proteome</keyword>
<evidence type="ECO:0000256" key="2">
    <source>
        <dbReference type="ARBA" id="ARBA00005961"/>
    </source>
</evidence>
<evidence type="ECO:0000256" key="8">
    <source>
        <dbReference type="SAM" id="Phobius"/>
    </source>
</evidence>
<reference evidence="12" key="1">
    <citation type="submission" date="2025-08" db="UniProtKB">
        <authorList>
            <consortium name="RefSeq"/>
        </authorList>
    </citation>
    <scope>IDENTIFICATION</scope>
</reference>
<dbReference type="OrthoDB" id="8735237at2759"/>
<dbReference type="SMART" id="SM00907">
    <property type="entry name" value="GDNF"/>
    <property type="match status" value="2"/>
</dbReference>
<dbReference type="InParanoid" id="A0A6P7JS04"/>
<evidence type="ECO:0000259" key="10">
    <source>
        <dbReference type="SMART" id="SM00907"/>
    </source>
</evidence>
<feature type="signal peptide" evidence="9">
    <location>
        <begin position="1"/>
        <end position="19"/>
    </location>
</feature>
<feature type="chain" id="PRO_5027700230" evidence="9">
    <location>
        <begin position="20"/>
        <end position="392"/>
    </location>
</feature>
<feature type="domain" description="GDNF/GAS1" evidence="10">
    <location>
        <begin position="131"/>
        <end position="208"/>
    </location>
</feature>
<keyword evidence="6" id="KW-0675">Receptor</keyword>